<proteinExistence type="predicted"/>
<evidence type="ECO:0008006" key="3">
    <source>
        <dbReference type="Google" id="ProtNLM"/>
    </source>
</evidence>
<dbReference type="AlphaFoldDB" id="A0A1S1JU28"/>
<organism evidence="1 2">
    <name type="scientific">Mycobacterium syngnathidarum</name>
    <dbReference type="NCBI Taxonomy" id="1908205"/>
    <lineage>
        <taxon>Bacteria</taxon>
        <taxon>Bacillati</taxon>
        <taxon>Actinomycetota</taxon>
        <taxon>Actinomycetes</taxon>
        <taxon>Mycobacteriales</taxon>
        <taxon>Mycobacteriaceae</taxon>
        <taxon>Mycobacterium</taxon>
    </lineage>
</organism>
<keyword evidence="2" id="KW-1185">Reference proteome</keyword>
<gene>
    <name evidence="1" type="ORF">BKG61_25610</name>
</gene>
<reference evidence="1 2" key="1">
    <citation type="submission" date="2016-10" db="EMBL/GenBank/DDBJ databases">
        <title>Evaluation of Human, Animal and Environmental Mycobacterium chelonae Isolates by Core Genome Phylogenomic Analysis, Targeted Gene Comparison, and Anti-microbial Susceptibility Patterns: A Tale of Mistaken Identities.</title>
        <authorList>
            <person name="Fogelson S.B."/>
            <person name="Camus A.C."/>
            <person name="Lorenz W."/>
            <person name="Vasireddy R."/>
            <person name="Vasireddy S."/>
            <person name="Smith T."/>
            <person name="Brown-Elliott B.A."/>
            <person name="Wallace R.J.Jr."/>
            <person name="Hasan N.A."/>
            <person name="Reischl U."/>
            <person name="Sanchez S."/>
        </authorList>
    </citation>
    <scope>NUCLEOTIDE SEQUENCE [LARGE SCALE GENOMIC DNA]</scope>
    <source>
        <strain evidence="1 2">24999</strain>
    </source>
</reference>
<dbReference type="EMBL" id="MLHV01000033">
    <property type="protein sequence ID" value="OHT91074.1"/>
    <property type="molecule type" value="Genomic_DNA"/>
</dbReference>
<protein>
    <recommendedName>
        <fullName evidence="3">Transposase</fullName>
    </recommendedName>
</protein>
<comment type="caution">
    <text evidence="1">The sequence shown here is derived from an EMBL/GenBank/DDBJ whole genome shotgun (WGS) entry which is preliminary data.</text>
</comment>
<evidence type="ECO:0000313" key="1">
    <source>
        <dbReference type="EMBL" id="OHT91074.1"/>
    </source>
</evidence>
<sequence length="594" mass="66296">MIAARKPECIIADDLFNYAHHRVWESGVAEMIDDQHPHRREAVGRRPQGIGYTTTAVLVSLLIRVVMKRPPTLTGILQTITELTAAQLTAVGMHDQDCSRIWRQHHAEYKRFTAWWTRRLRPFDSWADLPARRMTNAQYHARLRKRTDEQREHAERAARLVHLAINRLVAASVEVKNPEGCRGDLVVDGTLYLVAKQDGTIGVADDKMRGAVPSANYHVRDRKSAASDGTGATRQITYAGMTLEMTALTRIGKPTAMHAVAPVFVGIAIHYGTSGSPEGMADALEQAEANGLTGRPESLRAKWPFMTSDMAYNTKDKTADILLERRYNFVGRFPKGWGIECPSTKPAGAPASEPEPGALQWAGAFFCPAVLAKIKGHSAPKMEHLLSNDQFRLHDKRLRRILPYLMGYNSRPFYAQSGHGRPVLGRSRKQVVKVKLVCPAALGNVTCPLKPESMQYGRRGVPVAEPTWQAHERGCCAKSSVMVTLTPDQFKRAQWDLVPGSWEHAVYFEAARALTEQRFSHLKSAHVTGLRQLTDGPRRDPMIKLILAMAVVASNRESQTNFDPDKVRKESIDIRMRQLAADLGHEPARTPPRT</sequence>
<dbReference type="OrthoDB" id="4587515at2"/>
<dbReference type="RefSeq" id="WP_070946682.1">
    <property type="nucleotide sequence ID" value="NZ_MLHV01000033.1"/>
</dbReference>
<dbReference type="Proteomes" id="UP000179636">
    <property type="component" value="Unassembled WGS sequence"/>
</dbReference>
<evidence type="ECO:0000313" key="2">
    <source>
        <dbReference type="Proteomes" id="UP000179636"/>
    </source>
</evidence>
<accession>A0A1S1JU28</accession>
<name>A0A1S1JU28_9MYCO</name>